<keyword evidence="12" id="KW-1185">Reference proteome</keyword>
<keyword evidence="9" id="KW-0472">Membrane</keyword>
<gene>
    <name evidence="11" type="ORF">P5G62_018990</name>
</gene>
<dbReference type="PANTHER" id="PTHR34220:SF7">
    <property type="entry name" value="SENSOR HISTIDINE KINASE YPDA"/>
    <property type="match status" value="1"/>
</dbReference>
<keyword evidence="8" id="KW-0175">Coiled coil</keyword>
<reference evidence="11 12" key="1">
    <citation type="submission" date="2024-05" db="EMBL/GenBank/DDBJ databases">
        <authorList>
            <person name="Venkateswaran K."/>
        </authorList>
    </citation>
    <scope>NUCLEOTIDE SEQUENCE [LARGE SCALE GENOMIC DNA]</scope>
    <source>
        <strain evidence="11 12">179-C4-2-HS</strain>
    </source>
</reference>
<dbReference type="InterPro" id="IPR010559">
    <property type="entry name" value="Sig_transdc_His_kin_internal"/>
</dbReference>
<dbReference type="InterPro" id="IPR004358">
    <property type="entry name" value="Sig_transdc_His_kin-like_C"/>
</dbReference>
<keyword evidence="9" id="KW-1133">Transmembrane helix</keyword>
<feature type="coiled-coil region" evidence="8">
    <location>
        <begin position="364"/>
        <end position="391"/>
    </location>
</feature>
<evidence type="ECO:0000313" key="11">
    <source>
        <dbReference type="EMBL" id="MFB3169216.1"/>
    </source>
</evidence>
<comment type="catalytic activity">
    <reaction evidence="1">
        <text>ATP + protein L-histidine = ADP + protein N-phospho-L-histidine.</text>
        <dbReference type="EC" id="2.7.13.3"/>
    </reaction>
</comment>
<evidence type="ECO:0000256" key="4">
    <source>
        <dbReference type="ARBA" id="ARBA00022741"/>
    </source>
</evidence>
<feature type="transmembrane region" description="Helical" evidence="9">
    <location>
        <begin position="303"/>
        <end position="323"/>
    </location>
</feature>
<accession>A0ABV4YWH8</accession>
<dbReference type="PRINTS" id="PR00344">
    <property type="entry name" value="BCTRLSENSOR"/>
</dbReference>
<proteinExistence type="predicted"/>
<evidence type="ECO:0000256" key="6">
    <source>
        <dbReference type="ARBA" id="ARBA00022840"/>
    </source>
</evidence>
<evidence type="ECO:0000256" key="3">
    <source>
        <dbReference type="ARBA" id="ARBA00022679"/>
    </source>
</evidence>
<keyword evidence="4" id="KW-0547">Nucleotide-binding</keyword>
<dbReference type="Gene3D" id="3.30.565.10">
    <property type="entry name" value="Histidine kinase-like ATPase, C-terminal domain"/>
    <property type="match status" value="1"/>
</dbReference>
<keyword evidence="5 11" id="KW-0418">Kinase</keyword>
<dbReference type="InterPro" id="IPR050640">
    <property type="entry name" value="Bact_2-comp_sensor_kinase"/>
</dbReference>
<keyword evidence="9" id="KW-0812">Transmembrane</keyword>
<protein>
    <recommendedName>
        <fullName evidence="2">histidine kinase</fullName>
        <ecNumber evidence="2">2.7.13.3</ecNumber>
    </recommendedName>
</protein>
<dbReference type="RefSeq" id="WP_306076448.1">
    <property type="nucleotide sequence ID" value="NZ_JAROBZ020000001.1"/>
</dbReference>
<dbReference type="PROSITE" id="PS50109">
    <property type="entry name" value="HIS_KIN"/>
    <property type="match status" value="1"/>
</dbReference>
<dbReference type="InterPro" id="IPR036890">
    <property type="entry name" value="HATPase_C_sf"/>
</dbReference>
<dbReference type="CDD" id="cd18774">
    <property type="entry name" value="PDC2_HK_sensor"/>
    <property type="match status" value="1"/>
</dbReference>
<evidence type="ECO:0000256" key="1">
    <source>
        <dbReference type="ARBA" id="ARBA00000085"/>
    </source>
</evidence>
<dbReference type="Proteomes" id="UP001241748">
    <property type="component" value="Unassembled WGS sequence"/>
</dbReference>
<dbReference type="Gene3D" id="6.10.340.10">
    <property type="match status" value="1"/>
</dbReference>
<sequence length="601" mass="69294">MTAVKIKNFIRTHFFYSFKSTINTLYLPIIILFILITGWVSSLLATAQIEENAYKNVNDTIFQTKNYLDNMLSDVFQQLVSLSNDPRILSLVDKEVSEIKPESYVEIDNNLKLIYSRYNVILESVLVNHKQNGFLLYHTSYNSNPSINYDEYFTKFHGNKEGFYWRNIHEDQEFNKNNKVMSIFRLIDKNQSSSKGIVLFNLRAEFFEQVLNKSLIGDNGYLTLISPDGIYESKTVKEKYKLDNPTLHSLQNLKEEAGKFSYENNAGEDMIVIYDTLTSNKWKIAAIIPQDEILNKVNYIKDFTILLVVLMILSAIIITNIVGKYISDPFKKMAKQMGMINKKNLDFDVEMSGPEEMKILHTGFKELIIRINTLMDQIRLEQEEKRQLEFAIMHAQINPHFLYNTMYSIKGLCDMGLNKDASHMISALASFFRIGISKGREIISIHEEMEHIQHYLFIQEMRYGDDFTYQIEMDKEILPYNIIKLSLQPLIENAIYHGVKQKRGQGKITIRGFLAGDTIHLEVGDNGNGIEPQKLKDILLEVEASYQEKKQYLGIGLQSVNERIKIHFGNEYGLTIASEPGKGTVVSITIPKTKGEINQYA</sequence>
<organism evidence="11 12">
    <name type="scientific">Neobacillus driksii</name>
    <dbReference type="NCBI Taxonomy" id="3035913"/>
    <lineage>
        <taxon>Bacteria</taxon>
        <taxon>Bacillati</taxon>
        <taxon>Bacillota</taxon>
        <taxon>Bacilli</taxon>
        <taxon>Bacillales</taxon>
        <taxon>Bacillaceae</taxon>
        <taxon>Neobacillus</taxon>
    </lineage>
</organism>
<evidence type="ECO:0000256" key="5">
    <source>
        <dbReference type="ARBA" id="ARBA00022777"/>
    </source>
</evidence>
<name>A0ABV4YWH8_9BACI</name>
<dbReference type="InterPro" id="IPR005467">
    <property type="entry name" value="His_kinase_dom"/>
</dbReference>
<dbReference type="Pfam" id="PF02518">
    <property type="entry name" value="HATPase_c"/>
    <property type="match status" value="1"/>
</dbReference>
<dbReference type="SUPFAM" id="SSF55874">
    <property type="entry name" value="ATPase domain of HSP90 chaperone/DNA topoisomerase II/histidine kinase"/>
    <property type="match status" value="1"/>
</dbReference>
<dbReference type="SMART" id="SM00387">
    <property type="entry name" value="HATPase_c"/>
    <property type="match status" value="1"/>
</dbReference>
<evidence type="ECO:0000256" key="2">
    <source>
        <dbReference type="ARBA" id="ARBA00012438"/>
    </source>
</evidence>
<evidence type="ECO:0000256" key="9">
    <source>
        <dbReference type="SAM" id="Phobius"/>
    </source>
</evidence>
<dbReference type="EC" id="2.7.13.3" evidence="2"/>
<comment type="caution">
    <text evidence="11">The sequence shown here is derived from an EMBL/GenBank/DDBJ whole genome shotgun (WGS) entry which is preliminary data.</text>
</comment>
<feature type="transmembrane region" description="Helical" evidence="9">
    <location>
        <begin position="21"/>
        <end position="40"/>
    </location>
</feature>
<keyword evidence="6" id="KW-0067">ATP-binding</keyword>
<dbReference type="Gene3D" id="3.30.450.20">
    <property type="entry name" value="PAS domain"/>
    <property type="match status" value="1"/>
</dbReference>
<evidence type="ECO:0000256" key="7">
    <source>
        <dbReference type="ARBA" id="ARBA00023012"/>
    </source>
</evidence>
<dbReference type="EMBL" id="JAROBZ020000001">
    <property type="protein sequence ID" value="MFB3169216.1"/>
    <property type="molecule type" value="Genomic_DNA"/>
</dbReference>
<keyword evidence="3 11" id="KW-0808">Transferase</keyword>
<keyword evidence="7" id="KW-0902">Two-component regulatory system</keyword>
<evidence type="ECO:0000259" key="10">
    <source>
        <dbReference type="PROSITE" id="PS50109"/>
    </source>
</evidence>
<dbReference type="Pfam" id="PF06580">
    <property type="entry name" value="His_kinase"/>
    <property type="match status" value="1"/>
</dbReference>
<evidence type="ECO:0000313" key="12">
    <source>
        <dbReference type="Proteomes" id="UP001241748"/>
    </source>
</evidence>
<dbReference type="GO" id="GO:0004673">
    <property type="term" value="F:protein histidine kinase activity"/>
    <property type="evidence" value="ECO:0007669"/>
    <property type="project" value="UniProtKB-EC"/>
</dbReference>
<feature type="domain" description="Histidine kinase" evidence="10">
    <location>
        <begin position="487"/>
        <end position="594"/>
    </location>
</feature>
<dbReference type="InterPro" id="IPR003594">
    <property type="entry name" value="HATPase_dom"/>
</dbReference>
<evidence type="ECO:0000256" key="8">
    <source>
        <dbReference type="SAM" id="Coils"/>
    </source>
</evidence>
<dbReference type="PANTHER" id="PTHR34220">
    <property type="entry name" value="SENSOR HISTIDINE KINASE YPDA"/>
    <property type="match status" value="1"/>
</dbReference>